<dbReference type="Pfam" id="PF01628">
    <property type="entry name" value="HrcA"/>
    <property type="match status" value="1"/>
</dbReference>
<dbReference type="SUPFAM" id="SSF55781">
    <property type="entry name" value="GAF domain-like"/>
    <property type="match status" value="1"/>
</dbReference>
<reference evidence="7 8" key="1">
    <citation type="submission" date="2017-09" db="EMBL/GenBank/DDBJ databases">
        <title>Sequencing the genomes of two abundant thermophiles in Great Basin hot springs: Thermocrinis jamiesonii and novel Chloroflexi Thermoflexus hugenholtzii.</title>
        <authorList>
            <person name="Hedlund B."/>
        </authorList>
    </citation>
    <scope>NUCLEOTIDE SEQUENCE [LARGE SCALE GENOMIC DNA]</scope>
    <source>
        <strain evidence="7 8">G233</strain>
    </source>
</reference>
<evidence type="ECO:0000256" key="4">
    <source>
        <dbReference type="ARBA" id="ARBA00023163"/>
    </source>
</evidence>
<comment type="function">
    <text evidence="5">Negative regulator of class I heat shock genes (grpE-dnaK-dnaJ and groELS operons). Prevents heat-shock induction of these operons.</text>
</comment>
<evidence type="ECO:0000259" key="6">
    <source>
        <dbReference type="Pfam" id="PF01628"/>
    </source>
</evidence>
<name>A0A2A9HDR6_TEPT2</name>
<dbReference type="InterPro" id="IPR023120">
    <property type="entry name" value="WHTH_transcript_rep_HrcA_IDD"/>
</dbReference>
<keyword evidence="1 5" id="KW-0678">Repressor</keyword>
<keyword evidence="3 5" id="KW-0346">Stress response</keyword>
<keyword evidence="4 5" id="KW-0804">Transcription</keyword>
<evidence type="ECO:0000313" key="8">
    <source>
        <dbReference type="Proteomes" id="UP000223071"/>
    </source>
</evidence>
<dbReference type="PANTHER" id="PTHR34824:SF1">
    <property type="entry name" value="HEAT-INDUCIBLE TRANSCRIPTION REPRESSOR HRCA"/>
    <property type="match status" value="1"/>
</dbReference>
<dbReference type="PANTHER" id="PTHR34824">
    <property type="entry name" value="HEAT-INDUCIBLE TRANSCRIPTION REPRESSOR HRCA"/>
    <property type="match status" value="1"/>
</dbReference>
<organism evidence="7 8">
    <name type="scientific">Tepidiforma thermophila (strain KCTC 52669 / CGMCC 1.13589 / G233)</name>
    <dbReference type="NCBI Taxonomy" id="2761530"/>
    <lineage>
        <taxon>Bacteria</taxon>
        <taxon>Bacillati</taxon>
        <taxon>Chloroflexota</taxon>
        <taxon>Tepidiformia</taxon>
        <taxon>Tepidiformales</taxon>
        <taxon>Tepidiformaceae</taxon>
        <taxon>Tepidiforma</taxon>
    </lineage>
</organism>
<dbReference type="Gene3D" id="3.30.450.40">
    <property type="match status" value="1"/>
</dbReference>
<dbReference type="EMBL" id="PDJQ01000001">
    <property type="protein sequence ID" value="PFG73155.1"/>
    <property type="molecule type" value="Genomic_DNA"/>
</dbReference>
<evidence type="ECO:0000256" key="3">
    <source>
        <dbReference type="ARBA" id="ARBA00023016"/>
    </source>
</evidence>
<dbReference type="GO" id="GO:0045892">
    <property type="term" value="P:negative regulation of DNA-templated transcription"/>
    <property type="evidence" value="ECO:0007669"/>
    <property type="project" value="UniProtKB-UniRule"/>
</dbReference>
<proteinExistence type="inferred from homology"/>
<dbReference type="InterPro" id="IPR029016">
    <property type="entry name" value="GAF-like_dom_sf"/>
</dbReference>
<dbReference type="SUPFAM" id="SSF46785">
    <property type="entry name" value="Winged helix' DNA-binding domain"/>
    <property type="match status" value="1"/>
</dbReference>
<gene>
    <name evidence="5" type="primary">hrcA</name>
    <name evidence="7" type="ORF">A9A59_0350</name>
</gene>
<dbReference type="NCBIfam" id="TIGR00331">
    <property type="entry name" value="hrcA"/>
    <property type="match status" value="1"/>
</dbReference>
<evidence type="ECO:0000256" key="5">
    <source>
        <dbReference type="HAMAP-Rule" id="MF_00081"/>
    </source>
</evidence>
<dbReference type="Gene3D" id="3.30.390.60">
    <property type="entry name" value="Heat-inducible transcription repressor hrca homolog, domain 3"/>
    <property type="match status" value="1"/>
</dbReference>
<protein>
    <recommendedName>
        <fullName evidence="5">Heat-inducible transcription repressor HrcA</fullName>
    </recommendedName>
</protein>
<dbReference type="AlphaFoldDB" id="A0A2A9HDR6"/>
<dbReference type="InterPro" id="IPR002571">
    <property type="entry name" value="HrcA"/>
</dbReference>
<dbReference type="InterPro" id="IPR021153">
    <property type="entry name" value="HrcA_C"/>
</dbReference>
<dbReference type="HAMAP" id="MF_00081">
    <property type="entry name" value="HrcA"/>
    <property type="match status" value="1"/>
</dbReference>
<comment type="similarity">
    <text evidence="5">Belongs to the HrcA family.</text>
</comment>
<keyword evidence="8" id="KW-1185">Reference proteome</keyword>
<evidence type="ECO:0000256" key="1">
    <source>
        <dbReference type="ARBA" id="ARBA00022491"/>
    </source>
</evidence>
<dbReference type="Proteomes" id="UP000223071">
    <property type="component" value="Unassembled WGS sequence"/>
</dbReference>
<dbReference type="RefSeq" id="WP_098502629.1">
    <property type="nucleotide sequence ID" value="NZ_PDJQ01000001.1"/>
</dbReference>
<dbReference type="GO" id="GO:0003677">
    <property type="term" value="F:DNA binding"/>
    <property type="evidence" value="ECO:0007669"/>
    <property type="project" value="InterPro"/>
</dbReference>
<dbReference type="InterPro" id="IPR036390">
    <property type="entry name" value="WH_DNA-bd_sf"/>
</dbReference>
<feature type="domain" description="Heat-inducible transcription repressor HrcA C-terminal" evidence="6">
    <location>
        <begin position="106"/>
        <end position="321"/>
    </location>
</feature>
<comment type="caution">
    <text evidence="7">The sequence shown here is derived from an EMBL/GenBank/DDBJ whole genome shotgun (WGS) entry which is preliminary data.</text>
</comment>
<dbReference type="PIRSF" id="PIRSF005485">
    <property type="entry name" value="HrcA"/>
    <property type="match status" value="1"/>
</dbReference>
<keyword evidence="2 5" id="KW-0805">Transcription regulation</keyword>
<accession>A0A2A9HDR6</accession>
<sequence length="344" mass="37721">MPLSERRARILALIVDDFVGSAQPVGSQALVERHRLPLSPATVRNEMAALEDEGMITHPHTSAGRIPSHRGYRYYVSALMPERSLSPQEQFTILHQFHQASRDLEEWVGLAASVLANSLHNMALVTQPRVAEVRLKQLQLVELTETRALLVVVTSDGGVHQRILDFPVAASQEYLSRLALRLNAELGGKTVAELPRTESAEPLGAVETAVIAALTDLLLREQAARVEEPVVEGVRELLRQPEFEKADRLLDALEAVEERRLRDAIPAEAVSDAGVAIVIGDENREGPYQEMSFVLARYGPPGGAAGIVGLLGPTRMHYSDAVAHVRYVSDILTELIREFYGGGE</sequence>
<evidence type="ECO:0000313" key="7">
    <source>
        <dbReference type="EMBL" id="PFG73155.1"/>
    </source>
</evidence>
<evidence type="ECO:0000256" key="2">
    <source>
        <dbReference type="ARBA" id="ARBA00023015"/>
    </source>
</evidence>
<dbReference type="Gene3D" id="1.10.10.10">
    <property type="entry name" value="Winged helix-like DNA-binding domain superfamily/Winged helix DNA-binding domain"/>
    <property type="match status" value="1"/>
</dbReference>
<dbReference type="InterPro" id="IPR036388">
    <property type="entry name" value="WH-like_DNA-bd_sf"/>
</dbReference>